<dbReference type="EMBL" id="LAZR01000428">
    <property type="protein sequence ID" value="KKN69314.1"/>
    <property type="molecule type" value="Genomic_DNA"/>
</dbReference>
<name>A0A0F9SR26_9ZZZZ</name>
<sequence>MDETINEGTNPPTPVKKKKWSTFFLIIIFMIIGAGIFAMSISLGHTTGFVTDEQCSNITTLAYQQGVIDVANFTTMTGNFTYIFDNTIGTKGVQDYCVEMIQNQNQGQQ</sequence>
<evidence type="ECO:0008006" key="3">
    <source>
        <dbReference type="Google" id="ProtNLM"/>
    </source>
</evidence>
<keyword evidence="1" id="KW-0472">Membrane</keyword>
<proteinExistence type="predicted"/>
<protein>
    <recommendedName>
        <fullName evidence="3">Transmembrane protein</fullName>
    </recommendedName>
</protein>
<feature type="transmembrane region" description="Helical" evidence="1">
    <location>
        <begin position="20"/>
        <end position="39"/>
    </location>
</feature>
<organism evidence="2">
    <name type="scientific">marine sediment metagenome</name>
    <dbReference type="NCBI Taxonomy" id="412755"/>
    <lineage>
        <taxon>unclassified sequences</taxon>
        <taxon>metagenomes</taxon>
        <taxon>ecological metagenomes</taxon>
    </lineage>
</organism>
<accession>A0A0F9SR26</accession>
<keyword evidence="1" id="KW-0812">Transmembrane</keyword>
<dbReference type="AlphaFoldDB" id="A0A0F9SR26"/>
<evidence type="ECO:0000256" key="1">
    <source>
        <dbReference type="SAM" id="Phobius"/>
    </source>
</evidence>
<evidence type="ECO:0000313" key="2">
    <source>
        <dbReference type="EMBL" id="KKN69314.1"/>
    </source>
</evidence>
<keyword evidence="1" id="KW-1133">Transmembrane helix</keyword>
<comment type="caution">
    <text evidence="2">The sequence shown here is derived from an EMBL/GenBank/DDBJ whole genome shotgun (WGS) entry which is preliminary data.</text>
</comment>
<gene>
    <name evidence="2" type="ORF">LCGC14_0441720</name>
</gene>
<reference evidence="2" key="1">
    <citation type="journal article" date="2015" name="Nature">
        <title>Complex archaea that bridge the gap between prokaryotes and eukaryotes.</title>
        <authorList>
            <person name="Spang A."/>
            <person name="Saw J.H."/>
            <person name="Jorgensen S.L."/>
            <person name="Zaremba-Niedzwiedzka K."/>
            <person name="Martijn J."/>
            <person name="Lind A.E."/>
            <person name="van Eijk R."/>
            <person name="Schleper C."/>
            <person name="Guy L."/>
            <person name="Ettema T.J."/>
        </authorList>
    </citation>
    <scope>NUCLEOTIDE SEQUENCE</scope>
</reference>